<keyword evidence="3" id="KW-1185">Reference proteome</keyword>
<gene>
    <name evidence="2" type="ORF">SAMN05421508_101681</name>
</gene>
<dbReference type="AlphaFoldDB" id="A0A286G6U2"/>
<dbReference type="Proteomes" id="UP000219621">
    <property type="component" value="Unassembled WGS sequence"/>
</dbReference>
<accession>A0A286G6U2</accession>
<organism evidence="2 3">
    <name type="scientific">Caenispirillum bisanense</name>
    <dbReference type="NCBI Taxonomy" id="414052"/>
    <lineage>
        <taxon>Bacteria</taxon>
        <taxon>Pseudomonadati</taxon>
        <taxon>Pseudomonadota</taxon>
        <taxon>Alphaproteobacteria</taxon>
        <taxon>Rhodospirillales</taxon>
        <taxon>Novispirillaceae</taxon>
        <taxon>Caenispirillum</taxon>
    </lineage>
</organism>
<feature type="region of interest" description="Disordered" evidence="1">
    <location>
        <begin position="13"/>
        <end position="35"/>
    </location>
</feature>
<feature type="compositionally biased region" description="Pro residues" evidence="1">
    <location>
        <begin position="22"/>
        <end position="35"/>
    </location>
</feature>
<proteinExistence type="predicted"/>
<reference evidence="2 3" key="1">
    <citation type="submission" date="2017-09" db="EMBL/GenBank/DDBJ databases">
        <authorList>
            <person name="Ehlers B."/>
            <person name="Leendertz F.H."/>
        </authorList>
    </citation>
    <scope>NUCLEOTIDE SEQUENCE [LARGE SCALE GENOMIC DNA]</scope>
    <source>
        <strain evidence="2 3">USBA 140</strain>
    </source>
</reference>
<evidence type="ECO:0000256" key="1">
    <source>
        <dbReference type="SAM" id="MobiDB-lite"/>
    </source>
</evidence>
<dbReference type="EMBL" id="OCNJ01000001">
    <property type="protein sequence ID" value="SOD90839.1"/>
    <property type="molecule type" value="Genomic_DNA"/>
</dbReference>
<dbReference type="RefSeq" id="WP_097277545.1">
    <property type="nucleotide sequence ID" value="NZ_OCNJ01000001.1"/>
</dbReference>
<sequence>MDRQAIIDDILRRALGSNDDAPPSPEAVPSPPEAVPSPVAPTVVIHAQQVFVINGPVILCSDGRRAAEALADGRCGLAGQALRSAAENRRRLDRLGPPKF</sequence>
<evidence type="ECO:0000313" key="3">
    <source>
        <dbReference type="Proteomes" id="UP000219621"/>
    </source>
</evidence>
<protein>
    <submittedName>
        <fullName evidence="2">Uncharacterized protein</fullName>
    </submittedName>
</protein>
<evidence type="ECO:0000313" key="2">
    <source>
        <dbReference type="EMBL" id="SOD90839.1"/>
    </source>
</evidence>
<name>A0A286G6U2_9PROT</name>